<dbReference type="AlphaFoldDB" id="A0AAE3KYB6"/>
<evidence type="ECO:0000313" key="3">
    <source>
        <dbReference type="Proteomes" id="UP001206983"/>
    </source>
</evidence>
<dbReference type="Proteomes" id="UP001206983">
    <property type="component" value="Unassembled WGS sequence"/>
</dbReference>
<evidence type="ECO:0000313" key="2">
    <source>
        <dbReference type="EMBL" id="MCQ6963830.1"/>
    </source>
</evidence>
<dbReference type="EMBL" id="JTEO01000011">
    <property type="protein sequence ID" value="MCQ6963830.1"/>
    <property type="molecule type" value="Genomic_DNA"/>
</dbReference>
<reference evidence="2 3" key="1">
    <citation type="journal article" date="2011" name="Appl. Environ. Microbiol.">
        <title>Methanogenic archaea isolated from Taiwan's Chelungpu fault.</title>
        <authorList>
            <person name="Wu S.Y."/>
            <person name="Lai M.C."/>
        </authorList>
    </citation>
    <scope>NUCLEOTIDE SEQUENCE [LARGE SCALE GENOMIC DNA]</scope>
    <source>
        <strain evidence="2 3">St545Mb</strain>
    </source>
</reference>
<organism evidence="2 3">
    <name type="scientific">Methanolobus chelungpuianus</name>
    <dbReference type="NCBI Taxonomy" id="502115"/>
    <lineage>
        <taxon>Archaea</taxon>
        <taxon>Methanobacteriati</taxon>
        <taxon>Methanobacteriota</taxon>
        <taxon>Stenosarchaea group</taxon>
        <taxon>Methanomicrobia</taxon>
        <taxon>Methanosarcinales</taxon>
        <taxon>Methanosarcinaceae</taxon>
        <taxon>Methanolobus</taxon>
    </lineage>
</organism>
<feature type="transmembrane region" description="Helical" evidence="1">
    <location>
        <begin position="36"/>
        <end position="58"/>
    </location>
</feature>
<evidence type="ECO:0000256" key="1">
    <source>
        <dbReference type="SAM" id="Phobius"/>
    </source>
</evidence>
<keyword evidence="1" id="KW-1133">Transmembrane helix</keyword>
<comment type="caution">
    <text evidence="2">The sequence shown here is derived from an EMBL/GenBank/DDBJ whole genome shotgun (WGS) entry which is preliminary data.</text>
</comment>
<keyword evidence="3" id="KW-1185">Reference proteome</keyword>
<feature type="transmembrane region" description="Helical" evidence="1">
    <location>
        <begin position="6"/>
        <end position="24"/>
    </location>
</feature>
<keyword evidence="1" id="KW-0472">Membrane</keyword>
<keyword evidence="1" id="KW-0812">Transmembrane</keyword>
<proteinExistence type="predicted"/>
<name>A0AAE3KYB6_9EURY</name>
<gene>
    <name evidence="2" type="ORF">PV02_12265</name>
</gene>
<sequence>MKPLIWKIFSIFLLFIQLLIYLNINSWEAQAKLGFGELVFAVGLFLGLLLGISLMNAIGK</sequence>
<protein>
    <submittedName>
        <fullName evidence="2">Uncharacterized protein</fullName>
    </submittedName>
</protein>
<accession>A0AAE3KYB6</accession>